<feature type="transmembrane region" description="Helical" evidence="8">
    <location>
        <begin position="163"/>
        <end position="184"/>
    </location>
</feature>
<dbReference type="STRING" id="1817863.A2Y62_11655"/>
<feature type="transmembrane region" description="Helical" evidence="8">
    <location>
        <begin position="74"/>
        <end position="91"/>
    </location>
</feature>
<feature type="domain" description="ArnT-like N-terminal" evidence="9">
    <location>
        <begin position="140"/>
        <end position="267"/>
    </location>
</feature>
<accession>A0A1F5VGM0</accession>
<dbReference type="GO" id="GO:0005886">
    <property type="term" value="C:plasma membrane"/>
    <property type="evidence" value="ECO:0007669"/>
    <property type="project" value="UniProtKB-SubCell"/>
</dbReference>
<feature type="transmembrane region" description="Helical" evidence="8">
    <location>
        <begin position="452"/>
        <end position="473"/>
    </location>
</feature>
<evidence type="ECO:0000256" key="7">
    <source>
        <dbReference type="ARBA" id="ARBA00023136"/>
    </source>
</evidence>
<feature type="transmembrane region" description="Helical" evidence="8">
    <location>
        <begin position="298"/>
        <end position="324"/>
    </location>
</feature>
<gene>
    <name evidence="10" type="ORF">A2Y62_11655</name>
</gene>
<name>A0A1F5VGM0_9BACT</name>
<keyword evidence="4" id="KW-0808">Transferase</keyword>
<evidence type="ECO:0000313" key="11">
    <source>
        <dbReference type="Proteomes" id="UP000178943"/>
    </source>
</evidence>
<evidence type="ECO:0000313" key="10">
    <source>
        <dbReference type="EMBL" id="OGF62565.1"/>
    </source>
</evidence>
<comment type="caution">
    <text evidence="10">The sequence shown here is derived from an EMBL/GenBank/DDBJ whole genome shotgun (WGS) entry which is preliminary data.</text>
</comment>
<sequence length="588" mass="69275">MIFLKKKFLPFITGDSSYILIFLILWFPYIFNIWSYSIWDSNEAYYVEGPREMLESSDVLSPRFNYEYRFEKPILSYWMVLGFYKLFNMFLFSERFAIAFFALGSIILTFTISRTLFTSTEQITENKQPTATIALPYIPLLSASAFATSFKFFTLAHRSIIDIVLTFWILLAMHCYVKFISTRHKVFENSNNFLLKYDKGRTCYYGIFIAMALGVLTKGLLGLVVPASIILLHVIISRRFYLFKELRFYLGLLLFFAVALPWYIYMGYAHGIEYLSFFIIGNHFKLYMTGVYSLSRPFWYYIPNILGGFAPWTCFFPFMGYCLYHYYKNRQAQHNSLTFIIAWIGFILIFFSLSKGKQEEYILQIYPALSILLAWTIHYSYQHVASAHLKKWIRITVSIASIIFLLTGITFYLLNKGIFTSYHHLALFPVIFILLSILMICKFTDSEIKSTFYGVVIMVWLMYAVLIIFYLPVFEKEYKYVKYFAQTYQNTSNPDDAIGYYKVGIPSLVYYTKQKVHIFSNEDEIKNVMNQKRLFLIIDRRNFDAFDGSFREQFTIVQTQMQFPTTFKKFLHLTKGLGAEEVVMARSK</sequence>
<dbReference type="InterPro" id="IPR003342">
    <property type="entry name" value="ArnT-like_N"/>
</dbReference>
<evidence type="ECO:0000259" key="9">
    <source>
        <dbReference type="Pfam" id="PF02366"/>
    </source>
</evidence>
<feature type="transmembrane region" description="Helical" evidence="8">
    <location>
        <begin position="248"/>
        <end position="268"/>
    </location>
</feature>
<dbReference type="GO" id="GO:0016763">
    <property type="term" value="F:pentosyltransferase activity"/>
    <property type="evidence" value="ECO:0007669"/>
    <property type="project" value="TreeGrafter"/>
</dbReference>
<feature type="transmembrane region" description="Helical" evidence="8">
    <location>
        <begin position="361"/>
        <end position="381"/>
    </location>
</feature>
<dbReference type="GO" id="GO:0009103">
    <property type="term" value="P:lipopolysaccharide biosynthetic process"/>
    <property type="evidence" value="ECO:0007669"/>
    <property type="project" value="UniProtKB-ARBA"/>
</dbReference>
<keyword evidence="5 8" id="KW-0812">Transmembrane</keyword>
<evidence type="ECO:0000256" key="3">
    <source>
        <dbReference type="ARBA" id="ARBA00022676"/>
    </source>
</evidence>
<feature type="transmembrane region" description="Helical" evidence="8">
    <location>
        <begin position="393"/>
        <end position="414"/>
    </location>
</feature>
<keyword evidence="6 8" id="KW-1133">Transmembrane helix</keyword>
<evidence type="ECO:0000256" key="1">
    <source>
        <dbReference type="ARBA" id="ARBA00004651"/>
    </source>
</evidence>
<dbReference type="EMBL" id="MFGW01000178">
    <property type="protein sequence ID" value="OGF62565.1"/>
    <property type="molecule type" value="Genomic_DNA"/>
</dbReference>
<comment type="subcellular location">
    <subcellularLocation>
        <location evidence="1">Cell membrane</location>
        <topology evidence="1">Multi-pass membrane protein</topology>
    </subcellularLocation>
</comment>
<dbReference type="Pfam" id="PF02366">
    <property type="entry name" value="PMT"/>
    <property type="match status" value="1"/>
</dbReference>
<evidence type="ECO:0000256" key="8">
    <source>
        <dbReference type="SAM" id="Phobius"/>
    </source>
</evidence>
<dbReference type="GO" id="GO:0010041">
    <property type="term" value="P:response to iron(III) ion"/>
    <property type="evidence" value="ECO:0007669"/>
    <property type="project" value="TreeGrafter"/>
</dbReference>
<organism evidence="10 11">
    <name type="scientific">Candidatus Fischerbacteria bacterium RBG_13_37_8</name>
    <dbReference type="NCBI Taxonomy" id="1817863"/>
    <lineage>
        <taxon>Bacteria</taxon>
        <taxon>Candidatus Fischeribacteriota</taxon>
    </lineage>
</organism>
<dbReference type="PANTHER" id="PTHR33908">
    <property type="entry name" value="MANNOSYLTRANSFERASE YKCB-RELATED"/>
    <property type="match status" value="1"/>
</dbReference>
<dbReference type="GO" id="GO:0000030">
    <property type="term" value="F:mannosyltransferase activity"/>
    <property type="evidence" value="ECO:0007669"/>
    <property type="project" value="InterPro"/>
</dbReference>
<dbReference type="Proteomes" id="UP000178943">
    <property type="component" value="Unassembled WGS sequence"/>
</dbReference>
<dbReference type="PANTHER" id="PTHR33908:SF3">
    <property type="entry name" value="UNDECAPRENYL PHOSPHATE-ALPHA-4-AMINO-4-DEOXY-L-ARABINOSE ARABINOSYL TRANSFERASE"/>
    <property type="match status" value="1"/>
</dbReference>
<evidence type="ECO:0000256" key="6">
    <source>
        <dbReference type="ARBA" id="ARBA00022989"/>
    </source>
</evidence>
<reference evidence="10 11" key="1">
    <citation type="journal article" date="2016" name="Nat. Commun.">
        <title>Thousands of microbial genomes shed light on interconnected biogeochemical processes in an aquifer system.</title>
        <authorList>
            <person name="Anantharaman K."/>
            <person name="Brown C.T."/>
            <person name="Hug L.A."/>
            <person name="Sharon I."/>
            <person name="Castelle C.J."/>
            <person name="Probst A.J."/>
            <person name="Thomas B.C."/>
            <person name="Singh A."/>
            <person name="Wilkins M.J."/>
            <person name="Karaoz U."/>
            <person name="Brodie E.L."/>
            <person name="Williams K.H."/>
            <person name="Hubbard S.S."/>
            <person name="Banfield J.F."/>
        </authorList>
    </citation>
    <scope>NUCLEOTIDE SEQUENCE [LARGE SCALE GENOMIC DNA]</scope>
</reference>
<evidence type="ECO:0000256" key="4">
    <source>
        <dbReference type="ARBA" id="ARBA00022679"/>
    </source>
</evidence>
<proteinExistence type="predicted"/>
<dbReference type="InterPro" id="IPR050297">
    <property type="entry name" value="LipidA_mod_glycosyltrf_83"/>
</dbReference>
<feature type="transmembrane region" description="Helical" evidence="8">
    <location>
        <begin position="12"/>
        <end position="31"/>
    </location>
</feature>
<dbReference type="AlphaFoldDB" id="A0A1F5VGM0"/>
<feature type="transmembrane region" description="Helical" evidence="8">
    <location>
        <begin position="204"/>
        <end position="236"/>
    </location>
</feature>
<feature type="transmembrane region" description="Helical" evidence="8">
    <location>
        <begin position="137"/>
        <end position="156"/>
    </location>
</feature>
<keyword evidence="2" id="KW-1003">Cell membrane</keyword>
<evidence type="ECO:0000256" key="5">
    <source>
        <dbReference type="ARBA" id="ARBA00022692"/>
    </source>
</evidence>
<feature type="transmembrane region" description="Helical" evidence="8">
    <location>
        <begin position="336"/>
        <end position="355"/>
    </location>
</feature>
<protein>
    <recommendedName>
        <fullName evidence="9">ArnT-like N-terminal domain-containing protein</fullName>
    </recommendedName>
</protein>
<dbReference type="GO" id="GO:0006493">
    <property type="term" value="P:protein O-linked glycosylation"/>
    <property type="evidence" value="ECO:0007669"/>
    <property type="project" value="InterPro"/>
</dbReference>
<feature type="transmembrane region" description="Helical" evidence="8">
    <location>
        <begin position="98"/>
        <end position="117"/>
    </location>
</feature>
<evidence type="ECO:0000256" key="2">
    <source>
        <dbReference type="ARBA" id="ARBA00022475"/>
    </source>
</evidence>
<feature type="transmembrane region" description="Helical" evidence="8">
    <location>
        <begin position="420"/>
        <end position="440"/>
    </location>
</feature>
<keyword evidence="7 8" id="KW-0472">Membrane</keyword>
<keyword evidence="3" id="KW-0328">Glycosyltransferase</keyword>